<reference evidence="2 3" key="1">
    <citation type="submission" date="2018-05" db="EMBL/GenBank/DDBJ databases">
        <title>Paenibacillus flagellatus sp. nov., isolated from selenium mineral soil.</title>
        <authorList>
            <person name="Dai X."/>
        </authorList>
    </citation>
    <scope>NUCLEOTIDE SEQUENCE [LARGE SCALE GENOMIC DNA]</scope>
    <source>
        <strain evidence="2 3">DXL2</strain>
    </source>
</reference>
<proteinExistence type="predicted"/>
<dbReference type="RefSeq" id="WP_110840088.1">
    <property type="nucleotide sequence ID" value="NZ_QJVJ01000004.1"/>
</dbReference>
<dbReference type="EMBL" id="QJVJ01000004">
    <property type="protein sequence ID" value="PYI55093.1"/>
    <property type="molecule type" value="Genomic_DNA"/>
</dbReference>
<dbReference type="Proteomes" id="UP000247476">
    <property type="component" value="Unassembled WGS sequence"/>
</dbReference>
<keyword evidence="3" id="KW-1185">Reference proteome</keyword>
<name>A0A2V5KB13_9BACL</name>
<protein>
    <recommendedName>
        <fullName evidence="1">Neutral/alkaline non-lysosomal ceramidase N-terminal domain-containing protein</fullName>
    </recommendedName>
</protein>
<evidence type="ECO:0000313" key="3">
    <source>
        <dbReference type="Proteomes" id="UP000247476"/>
    </source>
</evidence>
<dbReference type="AlphaFoldDB" id="A0A2V5KB13"/>
<organism evidence="2 3">
    <name type="scientific">Paenibacillus flagellatus</name>
    <dbReference type="NCBI Taxonomy" id="2211139"/>
    <lineage>
        <taxon>Bacteria</taxon>
        <taxon>Bacillati</taxon>
        <taxon>Bacillota</taxon>
        <taxon>Bacilli</taxon>
        <taxon>Bacillales</taxon>
        <taxon>Paenibacillaceae</taxon>
        <taxon>Paenibacillus</taxon>
    </lineage>
</organism>
<accession>A0A2V5KB13</accession>
<gene>
    <name evidence="2" type="ORF">DLM86_11215</name>
</gene>
<evidence type="ECO:0000259" key="1">
    <source>
        <dbReference type="Pfam" id="PF04734"/>
    </source>
</evidence>
<dbReference type="OrthoDB" id="622550at2"/>
<comment type="caution">
    <text evidence="2">The sequence shown here is derived from an EMBL/GenBank/DDBJ whole genome shotgun (WGS) entry which is preliminary data.</text>
</comment>
<dbReference type="Pfam" id="PF04734">
    <property type="entry name" value="Ceramidase_alk"/>
    <property type="match status" value="1"/>
</dbReference>
<dbReference type="InterPro" id="IPR031329">
    <property type="entry name" value="NEUT/ALK_ceramidase_N"/>
</dbReference>
<evidence type="ECO:0000313" key="2">
    <source>
        <dbReference type="EMBL" id="PYI55093.1"/>
    </source>
</evidence>
<sequence length="435" mass="48101">MNLEIGCAKVDITPSKPVPLAGFAVRQNEPFEGIRSKLYARALYLRQREADGTVRRALVVSADLLWWGSDRMPKLYRELKEKRGLEPEAVILNATHSHSGPQASFAFHRLLGQADPAYVDELERRLLEAVAEAEANAEPVTIERGEGESRIGVQRRRYADGKVVGGHDPEGVMDPEVTVVRFTTASGRTKAVVAHYACHPVTTSRNFVSSEFTGRAMETLERKLGDGAVCLFLQGACGDINIFKESAPPHIEDDYGIVDYFGDKLAETVAGVLERPMRKLEPVRLAGRSCGVPLALKRLETKEELEAIAAKGAPPYDEWAVEMLRRLDERPTRLTLEMNALDIADGLALLAMNAEVVVEYGLYVKKLSDGTVLPVPYSNGMIGYVPTRMQIGCGGYEPVESTYYFHMPGRFDESVEESMRRGLEAMIGRSGGERR</sequence>
<feature type="domain" description="Neutral/alkaline non-lysosomal ceramidase N-terminal" evidence="1">
    <location>
        <begin position="4"/>
        <end position="227"/>
    </location>
</feature>